<evidence type="ECO:0000256" key="1">
    <source>
        <dbReference type="SAM" id="Coils"/>
    </source>
</evidence>
<evidence type="ECO:0000256" key="2">
    <source>
        <dbReference type="SAM" id="MobiDB-lite"/>
    </source>
</evidence>
<organism evidence="3 4">
    <name type="scientific">Candolleomyces eurysporus</name>
    <dbReference type="NCBI Taxonomy" id="2828524"/>
    <lineage>
        <taxon>Eukaryota</taxon>
        <taxon>Fungi</taxon>
        <taxon>Dikarya</taxon>
        <taxon>Basidiomycota</taxon>
        <taxon>Agaricomycotina</taxon>
        <taxon>Agaricomycetes</taxon>
        <taxon>Agaricomycetidae</taxon>
        <taxon>Agaricales</taxon>
        <taxon>Agaricineae</taxon>
        <taxon>Psathyrellaceae</taxon>
        <taxon>Candolleomyces</taxon>
    </lineage>
</organism>
<dbReference type="Gene3D" id="2.80.10.50">
    <property type="match status" value="1"/>
</dbReference>
<dbReference type="EMBL" id="JANBPK010000717">
    <property type="protein sequence ID" value="KAJ2934511.1"/>
    <property type="molecule type" value="Genomic_DNA"/>
</dbReference>
<evidence type="ECO:0000313" key="3">
    <source>
        <dbReference type="EMBL" id="KAJ2934511.1"/>
    </source>
</evidence>
<comment type="caution">
    <text evidence="3">The sequence shown here is derived from an EMBL/GenBank/DDBJ whole genome shotgun (WGS) entry which is preliminary data.</text>
</comment>
<feature type="compositionally biased region" description="Basic and acidic residues" evidence="2">
    <location>
        <begin position="397"/>
        <end position="411"/>
    </location>
</feature>
<protein>
    <recommendedName>
        <fullName evidence="5">G domain-containing protein</fullName>
    </recommendedName>
</protein>
<keyword evidence="4" id="KW-1185">Reference proteome</keyword>
<feature type="coiled-coil region" evidence="1">
    <location>
        <begin position="222"/>
        <end position="296"/>
    </location>
</feature>
<feature type="compositionally biased region" description="Basic and acidic residues" evidence="2">
    <location>
        <begin position="376"/>
        <end position="385"/>
    </location>
</feature>
<dbReference type="SUPFAM" id="SSF52540">
    <property type="entry name" value="P-loop containing nucleoside triphosphate hydrolases"/>
    <property type="match status" value="1"/>
</dbReference>
<feature type="region of interest" description="Disordered" evidence="2">
    <location>
        <begin position="376"/>
        <end position="417"/>
    </location>
</feature>
<dbReference type="OrthoDB" id="10361553at2759"/>
<dbReference type="Gene3D" id="3.40.50.300">
    <property type="entry name" value="P-loop containing nucleotide triphosphate hydrolases"/>
    <property type="match status" value="1"/>
</dbReference>
<name>A0A9W8JEX8_9AGAR</name>
<sequence>MADNTMKPPIELSDKFINLATQSPNKLQVGHSIQSCTDVVEPADPFDLDGRRIILFDTPGFDDTNKSETEILRIIAFELEKQYRKGQTLHGIIYVHRISDLRVGGLAKTNFSIFRKLCGDPSLRNIVIVTNMWSRLPSAEEGRRRVKELVSLDDFFRPAMAKGAIMMHHWKDTVDSAHGILRQILKNHPIALSIQTEIVDQHKNITETGAGIALDEKLTLLAQEYERKLKEQFEAAEEARRERDEETRQEQLEEAERVRQLLEKLEEEKRNQARQYQLLQEQFNEAQRKREQAIRGAEERRREATQTVAAKWRQHVEAAERRRALKDINETGSGMTADEKPAEFVHQYELKPKAQIEAMRQKQLEEAERVHQLLEKSEEEKRDQARQYQSLQEQFAEAERKREQAEERSRNEFQAAEARWRQEKSDLEERIRDTAIPLDFPGFRHGCIVSGRSYAMFNKRHNSYYATVHEETEHLIMESRLSEESRARQQWIFKSHSNRGDMTLWTIQSASNGNYLCAEGPASGLKACETLSPSLWRTSKISGRQFRIHLDNGSPDYGERLVLAVSEGHASSGDMIDMFSQLNDQRENDT</sequence>
<gene>
    <name evidence="3" type="ORF">H1R20_g2648</name>
</gene>
<feature type="non-terminal residue" evidence="3">
    <location>
        <position position="590"/>
    </location>
</feature>
<dbReference type="Proteomes" id="UP001140091">
    <property type="component" value="Unassembled WGS sequence"/>
</dbReference>
<accession>A0A9W8JEX8</accession>
<evidence type="ECO:0008006" key="5">
    <source>
        <dbReference type="Google" id="ProtNLM"/>
    </source>
</evidence>
<keyword evidence="1" id="KW-0175">Coiled coil</keyword>
<reference evidence="3" key="1">
    <citation type="submission" date="2022-06" db="EMBL/GenBank/DDBJ databases">
        <title>Genome Sequence of Candolleomyces eurysporus.</title>
        <authorList>
            <person name="Buettner E."/>
        </authorList>
    </citation>
    <scope>NUCLEOTIDE SEQUENCE</scope>
    <source>
        <strain evidence="3">VTCC 930004</strain>
    </source>
</reference>
<evidence type="ECO:0000313" key="4">
    <source>
        <dbReference type="Proteomes" id="UP001140091"/>
    </source>
</evidence>
<proteinExistence type="predicted"/>
<dbReference type="InterPro" id="IPR027417">
    <property type="entry name" value="P-loop_NTPase"/>
</dbReference>
<dbReference type="AlphaFoldDB" id="A0A9W8JEX8"/>